<keyword evidence="7" id="KW-1185">Reference proteome</keyword>
<name>A0A453G8P1_AEGTS</name>
<reference evidence="6" key="5">
    <citation type="journal article" date="2021" name="G3 (Bethesda)">
        <title>Aegilops tauschii genome assembly Aet v5.0 features greater sequence contiguity and improved annotation.</title>
        <authorList>
            <person name="Wang L."/>
            <person name="Zhu T."/>
            <person name="Rodriguez J.C."/>
            <person name="Deal K.R."/>
            <person name="Dubcovsky J."/>
            <person name="McGuire P.E."/>
            <person name="Lux T."/>
            <person name="Spannagl M."/>
            <person name="Mayer K.F.X."/>
            <person name="Baldrich P."/>
            <person name="Meyers B.C."/>
            <person name="Huo N."/>
            <person name="Gu Y.Q."/>
            <person name="Zhou H."/>
            <person name="Devos K.M."/>
            <person name="Bennetzen J.L."/>
            <person name="Unver T."/>
            <person name="Budak H."/>
            <person name="Gulick P.J."/>
            <person name="Galiba G."/>
            <person name="Kalapos B."/>
            <person name="Nelson D.R."/>
            <person name="Li P."/>
            <person name="You F.M."/>
            <person name="Luo M.C."/>
            <person name="Dvorak J."/>
        </authorList>
    </citation>
    <scope>NUCLEOTIDE SEQUENCE [LARGE SCALE GENOMIC DNA]</scope>
    <source>
        <strain evidence="6">cv. AL8/78</strain>
    </source>
</reference>
<evidence type="ECO:0008006" key="8">
    <source>
        <dbReference type="Google" id="ProtNLM"/>
    </source>
</evidence>
<feature type="repeat" description="PPR" evidence="4">
    <location>
        <begin position="270"/>
        <end position="304"/>
    </location>
</feature>
<evidence type="ECO:0000256" key="5">
    <source>
        <dbReference type="SAM" id="MobiDB-lite"/>
    </source>
</evidence>
<evidence type="ECO:0000256" key="1">
    <source>
        <dbReference type="ARBA" id="ARBA00007626"/>
    </source>
</evidence>
<organism evidence="6 7">
    <name type="scientific">Aegilops tauschii subsp. strangulata</name>
    <name type="common">Goatgrass</name>
    <dbReference type="NCBI Taxonomy" id="200361"/>
    <lineage>
        <taxon>Eukaryota</taxon>
        <taxon>Viridiplantae</taxon>
        <taxon>Streptophyta</taxon>
        <taxon>Embryophyta</taxon>
        <taxon>Tracheophyta</taxon>
        <taxon>Spermatophyta</taxon>
        <taxon>Magnoliopsida</taxon>
        <taxon>Liliopsida</taxon>
        <taxon>Poales</taxon>
        <taxon>Poaceae</taxon>
        <taxon>BOP clade</taxon>
        <taxon>Pooideae</taxon>
        <taxon>Triticodae</taxon>
        <taxon>Triticeae</taxon>
        <taxon>Triticinae</taxon>
        <taxon>Aegilops</taxon>
    </lineage>
</organism>
<feature type="repeat" description="PPR" evidence="4">
    <location>
        <begin position="412"/>
        <end position="446"/>
    </location>
</feature>
<dbReference type="AlphaFoldDB" id="A0A453G8P1"/>
<dbReference type="InterPro" id="IPR011990">
    <property type="entry name" value="TPR-like_helical_dom_sf"/>
</dbReference>
<evidence type="ECO:0000256" key="3">
    <source>
        <dbReference type="ARBA" id="ARBA00022946"/>
    </source>
</evidence>
<evidence type="ECO:0000256" key="2">
    <source>
        <dbReference type="ARBA" id="ARBA00022737"/>
    </source>
</evidence>
<dbReference type="NCBIfam" id="TIGR00756">
    <property type="entry name" value="PPR"/>
    <property type="match status" value="5"/>
</dbReference>
<feature type="region of interest" description="Disordered" evidence="5">
    <location>
        <begin position="1"/>
        <end position="20"/>
    </location>
</feature>
<reference evidence="7" key="1">
    <citation type="journal article" date="2014" name="Science">
        <title>Ancient hybridizations among the ancestral genomes of bread wheat.</title>
        <authorList>
            <consortium name="International Wheat Genome Sequencing Consortium,"/>
            <person name="Marcussen T."/>
            <person name="Sandve S.R."/>
            <person name="Heier L."/>
            <person name="Spannagl M."/>
            <person name="Pfeifer M."/>
            <person name="Jakobsen K.S."/>
            <person name="Wulff B.B."/>
            <person name="Steuernagel B."/>
            <person name="Mayer K.F."/>
            <person name="Olsen O.A."/>
        </authorList>
    </citation>
    <scope>NUCLEOTIDE SEQUENCE [LARGE SCALE GENOMIC DNA]</scope>
    <source>
        <strain evidence="7">cv. AL8/78</strain>
    </source>
</reference>
<evidence type="ECO:0000256" key="4">
    <source>
        <dbReference type="PROSITE-ProRule" id="PRU00708"/>
    </source>
</evidence>
<evidence type="ECO:0000313" key="7">
    <source>
        <dbReference type="Proteomes" id="UP000015105"/>
    </source>
</evidence>
<proteinExistence type="inferred from homology"/>
<sequence>PLAAGDGRLPPPGAEAPLHHLQAPAPHISPEIETLEETPEISTSPASIPLDPTLPLLPLAVSHLSPPSPLPALPSAHASSPTSLLRLLRRARHHPRLAPLDLHLLLAAADASSAFRPDHRLTSLLAARLAASRRLPSLRRLLQLVLSRPCPCADDSIFACPDLLPTFRKAILAFATSGDIPAASEALASLRRAADSPLPAEFYNIILHALARLHRHDDAIRFYGEMTSVHRVALDAYTFNILINSSCRVEGVDAAMRWFEEMRRRSCAPTGVSFNTLMRGFFREGRYKEGLKVAYEMLQLGAGLSVASMEILIGGLCRGGEALKAAEVFAEFLVDAVVPEGFDCLDLVESLCHVGRVDKAVEIVELVLERNRACCLSVPAGVTVLECLMKAGKLDDVCRLMGRMVGEGIVPDTISCNCIIESFCEAGMISDANRLRILTKEKGFAADAATYSMLVQGFGRQGRVKEGEAVLDEMLDLGFIPNIVAYNRLLDSLHVRRSLQ</sequence>
<dbReference type="Proteomes" id="UP000015105">
    <property type="component" value="Chromosome 3D"/>
</dbReference>
<accession>A0A453G8P1</accession>
<keyword evidence="3" id="KW-0809">Transit peptide</keyword>
<dbReference type="PANTHER" id="PTHR47939">
    <property type="entry name" value="MEMBRANE-ASSOCIATED SALT-INDUCIBLE PROTEIN-LIKE"/>
    <property type="match status" value="1"/>
</dbReference>
<dbReference type="Gramene" id="AET3Gv20926500.14">
    <property type="protein sequence ID" value="AET3Gv20926500.14"/>
    <property type="gene ID" value="AET3Gv20926500"/>
</dbReference>
<dbReference type="PANTHER" id="PTHR47939:SF13">
    <property type="entry name" value="OS03G0201400 PROTEIN"/>
    <property type="match status" value="1"/>
</dbReference>
<evidence type="ECO:0000313" key="6">
    <source>
        <dbReference type="EnsemblPlants" id="AET3Gv20926500.14"/>
    </source>
</evidence>
<reference evidence="6" key="4">
    <citation type="submission" date="2019-03" db="UniProtKB">
        <authorList>
            <consortium name="EnsemblPlants"/>
        </authorList>
    </citation>
    <scope>IDENTIFICATION</scope>
</reference>
<dbReference type="Pfam" id="PF01535">
    <property type="entry name" value="PPR"/>
    <property type="match status" value="1"/>
</dbReference>
<comment type="similarity">
    <text evidence="1">Belongs to the PPR family. P subfamily.</text>
</comment>
<keyword evidence="2" id="KW-0677">Repeat</keyword>
<dbReference type="InterPro" id="IPR002885">
    <property type="entry name" value="PPR_rpt"/>
</dbReference>
<dbReference type="EnsemblPlants" id="AET3Gv20926500.14">
    <property type="protein sequence ID" value="AET3Gv20926500.14"/>
    <property type="gene ID" value="AET3Gv20926500"/>
</dbReference>
<protein>
    <recommendedName>
        <fullName evidence="8">Pentacotripeptide-repeat region of PRORP domain-containing protein</fullName>
    </recommendedName>
</protein>
<reference evidence="6" key="3">
    <citation type="journal article" date="2017" name="Nature">
        <title>Genome sequence of the progenitor of the wheat D genome Aegilops tauschii.</title>
        <authorList>
            <person name="Luo M.C."/>
            <person name="Gu Y.Q."/>
            <person name="Puiu D."/>
            <person name="Wang H."/>
            <person name="Twardziok S.O."/>
            <person name="Deal K.R."/>
            <person name="Huo N."/>
            <person name="Zhu T."/>
            <person name="Wang L."/>
            <person name="Wang Y."/>
            <person name="McGuire P.E."/>
            <person name="Liu S."/>
            <person name="Long H."/>
            <person name="Ramasamy R.K."/>
            <person name="Rodriguez J.C."/>
            <person name="Van S.L."/>
            <person name="Yuan L."/>
            <person name="Wang Z."/>
            <person name="Xia Z."/>
            <person name="Xiao L."/>
            <person name="Anderson O.D."/>
            <person name="Ouyang S."/>
            <person name="Liang Y."/>
            <person name="Zimin A.V."/>
            <person name="Pertea G."/>
            <person name="Qi P."/>
            <person name="Bennetzen J.L."/>
            <person name="Dai X."/>
            <person name="Dawson M.W."/>
            <person name="Muller H.G."/>
            <person name="Kugler K."/>
            <person name="Rivarola-Duarte L."/>
            <person name="Spannagl M."/>
            <person name="Mayer K.F.X."/>
            <person name="Lu F.H."/>
            <person name="Bevan M.W."/>
            <person name="Leroy P."/>
            <person name="Li P."/>
            <person name="You F.M."/>
            <person name="Sun Q."/>
            <person name="Liu Z."/>
            <person name="Lyons E."/>
            <person name="Wicker T."/>
            <person name="Salzberg S.L."/>
            <person name="Devos K.M."/>
            <person name="Dvorak J."/>
        </authorList>
    </citation>
    <scope>NUCLEOTIDE SEQUENCE [LARGE SCALE GENOMIC DNA]</scope>
    <source>
        <strain evidence="6">cv. AL8/78</strain>
    </source>
</reference>
<dbReference type="Pfam" id="PF13041">
    <property type="entry name" value="PPR_2"/>
    <property type="match status" value="3"/>
</dbReference>
<feature type="repeat" description="PPR" evidence="4">
    <location>
        <begin position="447"/>
        <end position="481"/>
    </location>
</feature>
<feature type="repeat" description="PPR" evidence="4">
    <location>
        <begin position="235"/>
        <end position="269"/>
    </location>
</feature>
<dbReference type="Gene3D" id="1.25.40.10">
    <property type="entry name" value="Tetratricopeptide repeat domain"/>
    <property type="match status" value="2"/>
</dbReference>
<dbReference type="InterPro" id="IPR050667">
    <property type="entry name" value="PPR-containing_protein"/>
</dbReference>
<dbReference type="PROSITE" id="PS51375">
    <property type="entry name" value="PPR"/>
    <property type="match status" value="4"/>
</dbReference>
<reference evidence="7" key="2">
    <citation type="journal article" date="2017" name="Nat. Plants">
        <title>The Aegilops tauschii genome reveals multiple impacts of transposons.</title>
        <authorList>
            <person name="Zhao G."/>
            <person name="Zou C."/>
            <person name="Li K."/>
            <person name="Wang K."/>
            <person name="Li T."/>
            <person name="Gao L."/>
            <person name="Zhang X."/>
            <person name="Wang H."/>
            <person name="Yang Z."/>
            <person name="Liu X."/>
            <person name="Jiang W."/>
            <person name="Mao L."/>
            <person name="Kong X."/>
            <person name="Jiao Y."/>
            <person name="Jia J."/>
        </authorList>
    </citation>
    <scope>NUCLEOTIDE SEQUENCE [LARGE SCALE GENOMIC DNA]</scope>
    <source>
        <strain evidence="7">cv. AL8/78</strain>
    </source>
</reference>